<dbReference type="AlphaFoldDB" id="A0ABD3U283"/>
<dbReference type="PANTHER" id="PTHR47533">
    <property type="entry name" value="PROTEIN CBG21859"/>
    <property type="match status" value="1"/>
</dbReference>
<organism evidence="1 2">
    <name type="scientific">Sinanodonta woodiana</name>
    <name type="common">Chinese pond mussel</name>
    <name type="synonym">Anodonta woodiana</name>
    <dbReference type="NCBI Taxonomy" id="1069815"/>
    <lineage>
        <taxon>Eukaryota</taxon>
        <taxon>Metazoa</taxon>
        <taxon>Spiralia</taxon>
        <taxon>Lophotrochozoa</taxon>
        <taxon>Mollusca</taxon>
        <taxon>Bivalvia</taxon>
        <taxon>Autobranchia</taxon>
        <taxon>Heteroconchia</taxon>
        <taxon>Palaeoheterodonta</taxon>
        <taxon>Unionida</taxon>
        <taxon>Unionoidea</taxon>
        <taxon>Unionidae</taxon>
        <taxon>Unioninae</taxon>
        <taxon>Sinanodonta</taxon>
    </lineage>
</organism>
<proteinExistence type="predicted"/>
<dbReference type="EMBL" id="JBJQND010000017">
    <property type="protein sequence ID" value="KAL3842560.1"/>
    <property type="molecule type" value="Genomic_DNA"/>
</dbReference>
<accession>A0ABD3U283</accession>
<keyword evidence="2" id="KW-1185">Reference proteome</keyword>
<dbReference type="InterPro" id="IPR010463">
    <property type="entry name" value="DUF1057"/>
</dbReference>
<comment type="caution">
    <text evidence="1">The sequence shown here is derived from an EMBL/GenBank/DDBJ whole genome shotgun (WGS) entry which is preliminary data.</text>
</comment>
<sequence>MIVLQTSILPRFISFRGVFRLLTGCRSFTNLNASPTVCRNIIQSSTAVRCYSTTLIKLKTGDLSSSSLHERYIVVLTSVGHWEDVPEGVLFDVGYLDSHPAGQYNPRQPTIVGIHDIPGTHGDLIDVLEPFAKLGCRVVIPNFPGFGTTHGSSRSDETIFQHTLEERGQFLADFVANLGIPRIELLVGLRSGCHLALWLGCAGRKIIKAVALISPSGHKEARTARLSFLIQNIRNLWDYPLYRIWLRGMACIEKKNKGHKNLTVRDEISAFRCHGSIDYNEINAALLTLAGNNVPRCIIYGQADSDDGKNILEHYSSLLSVPASLFSEYDENSKLIKSGDHSGTAWGVKFEKDSFNLIHTEKSILVKTLWDFLNHIRKTGS</sequence>
<dbReference type="PANTHER" id="PTHR47533:SF4">
    <property type="entry name" value="AB HYDROLASE-1 DOMAIN-CONTAINING PROTEIN"/>
    <property type="match status" value="1"/>
</dbReference>
<dbReference type="SUPFAM" id="SSF53474">
    <property type="entry name" value="alpha/beta-Hydrolases"/>
    <property type="match status" value="1"/>
</dbReference>
<reference evidence="1 2" key="1">
    <citation type="submission" date="2024-11" db="EMBL/GenBank/DDBJ databases">
        <title>Chromosome-level genome assembly of the freshwater bivalve Anodonta woodiana.</title>
        <authorList>
            <person name="Chen X."/>
        </authorList>
    </citation>
    <scope>NUCLEOTIDE SEQUENCE [LARGE SCALE GENOMIC DNA]</scope>
    <source>
        <strain evidence="1">MN2024</strain>
        <tissue evidence="1">Gills</tissue>
    </source>
</reference>
<evidence type="ECO:0000313" key="1">
    <source>
        <dbReference type="EMBL" id="KAL3842560.1"/>
    </source>
</evidence>
<gene>
    <name evidence="1" type="ORF">ACJMK2_020556</name>
</gene>
<evidence type="ECO:0000313" key="2">
    <source>
        <dbReference type="Proteomes" id="UP001634394"/>
    </source>
</evidence>
<dbReference type="Pfam" id="PF06342">
    <property type="entry name" value="DUF1057"/>
    <property type="match status" value="1"/>
</dbReference>
<dbReference type="Proteomes" id="UP001634394">
    <property type="component" value="Unassembled WGS sequence"/>
</dbReference>
<dbReference type="Gene3D" id="3.40.50.1820">
    <property type="entry name" value="alpha/beta hydrolase"/>
    <property type="match status" value="1"/>
</dbReference>
<name>A0ABD3U283_SINWO</name>
<protein>
    <recommendedName>
        <fullName evidence="3">AB hydrolase-1 domain-containing protein</fullName>
    </recommendedName>
</protein>
<evidence type="ECO:0008006" key="3">
    <source>
        <dbReference type="Google" id="ProtNLM"/>
    </source>
</evidence>
<dbReference type="InterPro" id="IPR029058">
    <property type="entry name" value="AB_hydrolase_fold"/>
</dbReference>